<reference evidence="2 3" key="1">
    <citation type="submission" date="2024-01" db="EMBL/GenBank/DDBJ databases">
        <title>The genomes of 5 underutilized Papilionoideae crops provide insights into root nodulation and disease resistance.</title>
        <authorList>
            <person name="Yuan L."/>
        </authorList>
    </citation>
    <scope>NUCLEOTIDE SEQUENCE [LARGE SCALE GENOMIC DNA]</scope>
    <source>
        <strain evidence="2">LY-2023</strain>
        <tissue evidence="2">Leaf</tissue>
    </source>
</reference>
<proteinExistence type="predicted"/>
<feature type="region of interest" description="Disordered" evidence="1">
    <location>
        <begin position="1"/>
        <end position="90"/>
    </location>
</feature>
<name>A0AAN9JAT2_CLITE</name>
<organism evidence="2 3">
    <name type="scientific">Clitoria ternatea</name>
    <name type="common">Butterfly pea</name>
    <dbReference type="NCBI Taxonomy" id="43366"/>
    <lineage>
        <taxon>Eukaryota</taxon>
        <taxon>Viridiplantae</taxon>
        <taxon>Streptophyta</taxon>
        <taxon>Embryophyta</taxon>
        <taxon>Tracheophyta</taxon>
        <taxon>Spermatophyta</taxon>
        <taxon>Magnoliopsida</taxon>
        <taxon>eudicotyledons</taxon>
        <taxon>Gunneridae</taxon>
        <taxon>Pentapetalae</taxon>
        <taxon>rosids</taxon>
        <taxon>fabids</taxon>
        <taxon>Fabales</taxon>
        <taxon>Fabaceae</taxon>
        <taxon>Papilionoideae</taxon>
        <taxon>50 kb inversion clade</taxon>
        <taxon>NPAAA clade</taxon>
        <taxon>indigoferoid/millettioid clade</taxon>
        <taxon>Phaseoleae</taxon>
        <taxon>Clitoria</taxon>
    </lineage>
</organism>
<dbReference type="EMBL" id="JAYKXN010000004">
    <property type="protein sequence ID" value="KAK7294373.1"/>
    <property type="molecule type" value="Genomic_DNA"/>
</dbReference>
<evidence type="ECO:0000313" key="2">
    <source>
        <dbReference type="EMBL" id="KAK7294373.1"/>
    </source>
</evidence>
<keyword evidence="3" id="KW-1185">Reference proteome</keyword>
<protein>
    <submittedName>
        <fullName evidence="2">Uncharacterized protein</fullName>
    </submittedName>
</protein>
<evidence type="ECO:0000256" key="1">
    <source>
        <dbReference type="SAM" id="MobiDB-lite"/>
    </source>
</evidence>
<evidence type="ECO:0000313" key="3">
    <source>
        <dbReference type="Proteomes" id="UP001359559"/>
    </source>
</evidence>
<gene>
    <name evidence="2" type="ORF">RJT34_17262</name>
</gene>
<feature type="compositionally biased region" description="Acidic residues" evidence="1">
    <location>
        <begin position="44"/>
        <end position="59"/>
    </location>
</feature>
<dbReference type="Proteomes" id="UP001359559">
    <property type="component" value="Unassembled WGS sequence"/>
</dbReference>
<comment type="caution">
    <text evidence="2">The sequence shown here is derived from an EMBL/GenBank/DDBJ whole genome shotgun (WGS) entry which is preliminary data.</text>
</comment>
<accession>A0AAN9JAT2</accession>
<dbReference type="AlphaFoldDB" id="A0AAN9JAT2"/>
<sequence length="148" mass="16034">MQSWQTAIDSGVLSLHPLPQPLTSQLCSPSLVYSPLSPDRDTKSEEEEDPEEEPIEEPELAPTQAPSSTPALVPIDVEMTDPTDPPPPLVQLSPSDFLDVVAASTPPPTAALAVEPLRMHIPDMLTKDLTPPMDHPVSLMDGFIARRQ</sequence>